<dbReference type="SUPFAM" id="SSF46785">
    <property type="entry name" value="Winged helix' DNA-binding domain"/>
    <property type="match status" value="1"/>
</dbReference>
<evidence type="ECO:0000313" key="7">
    <source>
        <dbReference type="EMBL" id="MFD1383067.1"/>
    </source>
</evidence>
<keyword evidence="7" id="KW-0032">Aminotransferase</keyword>
<dbReference type="InterPro" id="IPR051446">
    <property type="entry name" value="HTH_trans_reg/aminotransferase"/>
</dbReference>
<gene>
    <name evidence="7" type="ORF">ACFQ45_06800</name>
</gene>
<dbReference type="InterPro" id="IPR036390">
    <property type="entry name" value="WH_DNA-bd_sf"/>
</dbReference>
<dbReference type="Pfam" id="PF00155">
    <property type="entry name" value="Aminotran_1_2"/>
    <property type="match status" value="1"/>
</dbReference>
<dbReference type="Gene3D" id="3.90.1150.10">
    <property type="entry name" value="Aspartate Aminotransferase, domain 1"/>
    <property type="match status" value="1"/>
</dbReference>
<comment type="similarity">
    <text evidence="1">In the C-terminal section; belongs to the class-I pyridoxal-phosphate-dependent aminotransferase family.</text>
</comment>
<keyword evidence="8" id="KW-1185">Reference proteome</keyword>
<dbReference type="InterPro" id="IPR004839">
    <property type="entry name" value="Aminotransferase_I/II_large"/>
</dbReference>
<evidence type="ECO:0000256" key="1">
    <source>
        <dbReference type="ARBA" id="ARBA00005384"/>
    </source>
</evidence>
<keyword evidence="2" id="KW-0663">Pyridoxal phosphate</keyword>
<name>A0ABW4AZE9_9GAMM</name>
<dbReference type="SMART" id="SM00345">
    <property type="entry name" value="HTH_GNTR"/>
    <property type="match status" value="1"/>
</dbReference>
<evidence type="ECO:0000256" key="4">
    <source>
        <dbReference type="ARBA" id="ARBA00023125"/>
    </source>
</evidence>
<evidence type="ECO:0000313" key="8">
    <source>
        <dbReference type="Proteomes" id="UP001597059"/>
    </source>
</evidence>
<dbReference type="RefSeq" id="WP_377366243.1">
    <property type="nucleotide sequence ID" value="NZ_JBHTMN010000007.1"/>
</dbReference>
<sequence>MMTLYETLAHAFIDDIRNGRLPTGARLPALRQLAQQEDVSLTTAGKAYAYLEDRGWIYARPQSGYFVANRTHFAEFPSIVHNKLTPRNPQEFAPEQGYNTALSGFTPLGTSLLAPELLPETDLTRTLKRVTRRLNQSLFHYPETQGQLALRQALSDHFRTQHFAFSANELVISNSCLEAIRVALECLTQTGDAIAVCSPCFSGLLDLLTTLKRQIIEVPITHEGIDLAALESCFAEQKVTAALLSTTHVNPLGITLPNSQKQAIAALGSRYQMPIIEDDVYFELSHGKDKPLPAKHWDKDGYIIWCSSISKTLAPGLRLGWCLPGRYLEQYLEQHNRTTMGVNNLTQSCIAEFIACGDYRQHMNKVCSVLPSQIHQYQQLLGKELPSNTQISAPQGGLVLWLRVPQLDTNQLAATAQQQGLDIRPGACFSTYPDYKDCLRINCGWPLHQSQQGDSAYQQLMSLCALIKAQLA</sequence>
<dbReference type="InterPro" id="IPR015424">
    <property type="entry name" value="PyrdxlP-dep_Trfase"/>
</dbReference>
<dbReference type="CDD" id="cd00609">
    <property type="entry name" value="AAT_like"/>
    <property type="match status" value="1"/>
</dbReference>
<protein>
    <submittedName>
        <fullName evidence="7">PLP-dependent aminotransferase family protein</fullName>
    </submittedName>
</protein>
<evidence type="ECO:0000256" key="3">
    <source>
        <dbReference type="ARBA" id="ARBA00023015"/>
    </source>
</evidence>
<dbReference type="Proteomes" id="UP001597059">
    <property type="component" value="Unassembled WGS sequence"/>
</dbReference>
<dbReference type="GO" id="GO:0008483">
    <property type="term" value="F:transaminase activity"/>
    <property type="evidence" value="ECO:0007669"/>
    <property type="project" value="UniProtKB-KW"/>
</dbReference>
<feature type="domain" description="HTH gntR-type" evidence="6">
    <location>
        <begin position="2"/>
        <end position="70"/>
    </location>
</feature>
<evidence type="ECO:0000256" key="2">
    <source>
        <dbReference type="ARBA" id="ARBA00022898"/>
    </source>
</evidence>
<dbReference type="EMBL" id="JBHTMN010000007">
    <property type="protein sequence ID" value="MFD1383067.1"/>
    <property type="molecule type" value="Genomic_DNA"/>
</dbReference>
<evidence type="ECO:0000256" key="5">
    <source>
        <dbReference type="ARBA" id="ARBA00023163"/>
    </source>
</evidence>
<keyword evidence="5" id="KW-0804">Transcription</keyword>
<comment type="caution">
    <text evidence="7">The sequence shown here is derived from an EMBL/GenBank/DDBJ whole genome shotgun (WGS) entry which is preliminary data.</text>
</comment>
<proteinExistence type="inferred from homology"/>
<dbReference type="CDD" id="cd07377">
    <property type="entry name" value="WHTH_GntR"/>
    <property type="match status" value="1"/>
</dbReference>
<dbReference type="PANTHER" id="PTHR46577:SF2">
    <property type="entry name" value="TRANSCRIPTIONAL REGULATORY PROTEIN"/>
    <property type="match status" value="1"/>
</dbReference>
<keyword evidence="4" id="KW-0238">DNA-binding</keyword>
<dbReference type="InterPro" id="IPR015422">
    <property type="entry name" value="PyrdxlP-dep_Trfase_small"/>
</dbReference>
<dbReference type="InterPro" id="IPR015421">
    <property type="entry name" value="PyrdxlP-dep_Trfase_major"/>
</dbReference>
<dbReference type="SUPFAM" id="SSF53383">
    <property type="entry name" value="PLP-dependent transferases"/>
    <property type="match status" value="1"/>
</dbReference>
<dbReference type="InterPro" id="IPR000524">
    <property type="entry name" value="Tscrpt_reg_HTH_GntR"/>
</dbReference>
<organism evidence="7 8">
    <name type="scientific">Rhodanobacter aciditrophus</name>
    <dbReference type="NCBI Taxonomy" id="1623218"/>
    <lineage>
        <taxon>Bacteria</taxon>
        <taxon>Pseudomonadati</taxon>
        <taxon>Pseudomonadota</taxon>
        <taxon>Gammaproteobacteria</taxon>
        <taxon>Lysobacterales</taxon>
        <taxon>Rhodanobacteraceae</taxon>
        <taxon>Rhodanobacter</taxon>
    </lineage>
</organism>
<keyword evidence="7" id="KW-0808">Transferase</keyword>
<keyword evidence="3" id="KW-0805">Transcription regulation</keyword>
<accession>A0ABW4AZE9</accession>
<dbReference type="Gene3D" id="3.40.640.10">
    <property type="entry name" value="Type I PLP-dependent aspartate aminotransferase-like (Major domain)"/>
    <property type="match status" value="1"/>
</dbReference>
<dbReference type="InterPro" id="IPR036388">
    <property type="entry name" value="WH-like_DNA-bd_sf"/>
</dbReference>
<dbReference type="PROSITE" id="PS50949">
    <property type="entry name" value="HTH_GNTR"/>
    <property type="match status" value="1"/>
</dbReference>
<dbReference type="PANTHER" id="PTHR46577">
    <property type="entry name" value="HTH-TYPE TRANSCRIPTIONAL REGULATORY PROTEIN GABR"/>
    <property type="match status" value="1"/>
</dbReference>
<evidence type="ECO:0000259" key="6">
    <source>
        <dbReference type="PROSITE" id="PS50949"/>
    </source>
</evidence>
<reference evidence="8" key="1">
    <citation type="journal article" date="2019" name="Int. J. Syst. Evol. Microbiol.">
        <title>The Global Catalogue of Microorganisms (GCM) 10K type strain sequencing project: providing services to taxonomists for standard genome sequencing and annotation.</title>
        <authorList>
            <consortium name="The Broad Institute Genomics Platform"/>
            <consortium name="The Broad Institute Genome Sequencing Center for Infectious Disease"/>
            <person name="Wu L."/>
            <person name="Ma J."/>
        </authorList>
    </citation>
    <scope>NUCLEOTIDE SEQUENCE [LARGE SCALE GENOMIC DNA]</scope>
    <source>
        <strain evidence="8">JCM 30774</strain>
    </source>
</reference>
<dbReference type="Pfam" id="PF00392">
    <property type="entry name" value="GntR"/>
    <property type="match status" value="1"/>
</dbReference>
<dbReference type="Gene3D" id="1.10.10.10">
    <property type="entry name" value="Winged helix-like DNA-binding domain superfamily/Winged helix DNA-binding domain"/>
    <property type="match status" value="1"/>
</dbReference>